<reference evidence="1 2" key="2">
    <citation type="journal article" date="2017" name="Antonie Van Leeuwenhoek">
        <title>Rhizobium rhizosphaerae sp. nov., a novel species isolated from rice rhizosphere.</title>
        <authorList>
            <person name="Zhao J.J."/>
            <person name="Zhang J."/>
            <person name="Zhang R.J."/>
            <person name="Zhang C.W."/>
            <person name="Yin H.Q."/>
            <person name="Zhang X.X."/>
        </authorList>
    </citation>
    <scope>NUCLEOTIDE SEQUENCE [LARGE SCALE GENOMIC DNA]</scope>
    <source>
        <strain evidence="1 2">ACAM 611</strain>
    </source>
</reference>
<proteinExistence type="predicted"/>
<name>H5T7N2_9ALTE</name>
<reference evidence="1 2" key="1">
    <citation type="journal article" date="2012" name="J. Bacteriol.">
        <title>Genome sequence of proteorhodopsin-containing sea ice bacterium Glaciecola punicea ACAM 611T.</title>
        <authorList>
            <person name="Qin Q.-L."/>
            <person name="Xie B.-B."/>
            <person name="Shu Y.-L."/>
            <person name="Rong J.-C."/>
            <person name="Zhao D.-L."/>
            <person name="Zhang X.-Y."/>
            <person name="Chen X.-L."/>
            <person name="Zhou B.-C."/>
            <person name="Zhanga Y.-Z."/>
        </authorList>
    </citation>
    <scope>NUCLEOTIDE SEQUENCE [LARGE SCALE GENOMIC DNA]</scope>
    <source>
        <strain evidence="1 2">ACAM 611</strain>
    </source>
</reference>
<evidence type="ECO:0000313" key="2">
    <source>
        <dbReference type="Proteomes" id="UP000053586"/>
    </source>
</evidence>
<protein>
    <submittedName>
        <fullName evidence="1">Uncharacterized protein</fullName>
    </submittedName>
</protein>
<gene>
    <name evidence="1" type="ORF">GPUN_0155</name>
</gene>
<comment type="caution">
    <text evidence="1">The sequence shown here is derived from an EMBL/GenBank/DDBJ whole genome shotgun (WGS) entry which is preliminary data.</text>
</comment>
<organism evidence="1 2">
    <name type="scientific">Glaciecola punicea ACAM 611</name>
    <dbReference type="NCBI Taxonomy" id="1121923"/>
    <lineage>
        <taxon>Bacteria</taxon>
        <taxon>Pseudomonadati</taxon>
        <taxon>Pseudomonadota</taxon>
        <taxon>Gammaproteobacteria</taxon>
        <taxon>Alteromonadales</taxon>
        <taxon>Alteromonadaceae</taxon>
        <taxon>Glaciecola</taxon>
    </lineage>
</organism>
<keyword evidence="2" id="KW-1185">Reference proteome</keyword>
<dbReference type="Proteomes" id="UP000053586">
    <property type="component" value="Unassembled WGS sequence"/>
</dbReference>
<dbReference type="EMBL" id="BAET01000002">
    <property type="protein sequence ID" value="GAB54309.1"/>
    <property type="molecule type" value="Genomic_DNA"/>
</dbReference>
<sequence>MKFLQAKRSTMQYLQKLDYNSALVSSDTWTILRCLPRIAGK</sequence>
<evidence type="ECO:0000313" key="1">
    <source>
        <dbReference type="EMBL" id="GAB54309.1"/>
    </source>
</evidence>
<accession>H5T7N2</accession>
<dbReference type="AlphaFoldDB" id="H5T7N2"/>